<accession>A0A2J8K1Y7</accession>
<evidence type="ECO:0000313" key="3">
    <source>
        <dbReference type="Proteomes" id="UP000236370"/>
    </source>
</evidence>
<organism evidence="2 3">
    <name type="scientific">Pan troglodytes</name>
    <name type="common">Chimpanzee</name>
    <dbReference type="NCBI Taxonomy" id="9598"/>
    <lineage>
        <taxon>Eukaryota</taxon>
        <taxon>Metazoa</taxon>
        <taxon>Chordata</taxon>
        <taxon>Craniata</taxon>
        <taxon>Vertebrata</taxon>
        <taxon>Euteleostomi</taxon>
        <taxon>Mammalia</taxon>
        <taxon>Eutheria</taxon>
        <taxon>Euarchontoglires</taxon>
        <taxon>Primates</taxon>
        <taxon>Haplorrhini</taxon>
        <taxon>Catarrhini</taxon>
        <taxon>Hominidae</taxon>
        <taxon>Pan</taxon>
    </lineage>
</organism>
<name>A0A2J8K1Y7_PANTR</name>
<sequence length="35" mass="4022">WLEEQGMILKQTFWDSPETNVGPSHPGRQRGPETL</sequence>
<comment type="caution">
    <text evidence="2">The sequence shown here is derived from an EMBL/GenBank/DDBJ whole genome shotgun (WGS) entry which is preliminary data.</text>
</comment>
<proteinExistence type="predicted"/>
<feature type="non-terminal residue" evidence="2">
    <location>
        <position position="1"/>
    </location>
</feature>
<dbReference type="EMBL" id="NBAG03000399">
    <property type="protein sequence ID" value="PNI29019.1"/>
    <property type="molecule type" value="Genomic_DNA"/>
</dbReference>
<dbReference type="Proteomes" id="UP000236370">
    <property type="component" value="Unassembled WGS sequence"/>
</dbReference>
<protein>
    <submittedName>
        <fullName evidence="2">LIG1 isoform 11</fullName>
    </submittedName>
</protein>
<reference evidence="2 3" key="1">
    <citation type="submission" date="2017-12" db="EMBL/GenBank/DDBJ databases">
        <title>High-resolution comparative analysis of great ape genomes.</title>
        <authorList>
            <person name="Pollen A."/>
            <person name="Hastie A."/>
            <person name="Hormozdiari F."/>
            <person name="Dougherty M."/>
            <person name="Liu R."/>
            <person name="Chaisson M."/>
            <person name="Hoppe E."/>
            <person name="Hill C."/>
            <person name="Pang A."/>
            <person name="Hillier L."/>
            <person name="Baker C."/>
            <person name="Armstrong J."/>
            <person name="Shendure J."/>
            <person name="Paten B."/>
            <person name="Wilson R."/>
            <person name="Chao H."/>
            <person name="Schneider V."/>
            <person name="Ventura M."/>
            <person name="Kronenberg Z."/>
            <person name="Murali S."/>
            <person name="Gordon D."/>
            <person name="Cantsilieris S."/>
            <person name="Munson K."/>
            <person name="Nelson B."/>
            <person name="Raja A."/>
            <person name="Underwood J."/>
            <person name="Diekhans M."/>
            <person name="Fiddes I."/>
            <person name="Haussler D."/>
            <person name="Eichler E."/>
        </authorList>
    </citation>
    <scope>NUCLEOTIDE SEQUENCE [LARGE SCALE GENOMIC DNA]</scope>
    <source>
        <strain evidence="2">Yerkes chimp pedigree #C0471</strain>
    </source>
</reference>
<gene>
    <name evidence="2" type="ORF">CK820_G0042282</name>
</gene>
<evidence type="ECO:0000256" key="1">
    <source>
        <dbReference type="SAM" id="MobiDB-lite"/>
    </source>
</evidence>
<feature type="compositionally biased region" description="Polar residues" evidence="1">
    <location>
        <begin position="13"/>
        <end position="22"/>
    </location>
</feature>
<dbReference type="AlphaFoldDB" id="A0A2J8K1Y7"/>
<feature type="region of interest" description="Disordered" evidence="1">
    <location>
        <begin position="11"/>
        <end position="35"/>
    </location>
</feature>
<evidence type="ECO:0000313" key="2">
    <source>
        <dbReference type="EMBL" id="PNI29019.1"/>
    </source>
</evidence>